<dbReference type="RefSeq" id="WP_005882991.1">
    <property type="nucleotide sequence ID" value="NZ_CP028102.1"/>
</dbReference>
<protein>
    <submittedName>
        <fullName evidence="1">Uncharacterized protein</fullName>
    </submittedName>
</protein>
<proteinExistence type="predicted"/>
<reference evidence="2" key="1">
    <citation type="journal article" date="2018" name="MSphere">
        <title>Fusobacterium Genomics Using MinION and Illumina Sequencing Enables Genome Completion and Correction.</title>
        <authorList>
            <person name="Todd S.M."/>
            <person name="Settlage R.E."/>
            <person name="Lahmers K.K."/>
            <person name="Slade D.J."/>
        </authorList>
    </citation>
    <scope>NUCLEOTIDE SEQUENCE [LARGE SCALE GENOMIC DNA]</scope>
    <source>
        <strain evidence="2">ATCC 9817</strain>
    </source>
</reference>
<sequence length="349" mass="41393">MDTIEIGLKIKDHINLTIQELETMKREIEGLMSPFGYNYCNYLSFSSAKKIIIKISYPRFFAGTNAYLITKRSECFQVQNHFVNNFLSDILWSNYIEGISLNRVDIPFTYLMETTEEFASYENIYYIFAHVYDRKIENARTKAYLDLINKGYETLIYAPNGSVGKSYNNRLEVYNQALNLSEKLDEDMKESIFNTYKDLPQRIRMEVSKRIRLRNLIGIYDFANYDILGNYFLSYKNYILENILDFKVIDELYNYWANILSQKLIAERNNGKINYANFIYQNQQIIYDYEIVRRAFGISIDNENTRENAITRVRQVLIQYENTHNIILMDVYGTLKKIEAQIKTTYLLD</sequence>
<dbReference type="EMBL" id="CP028102">
    <property type="protein sequence ID" value="AVQ17800.1"/>
    <property type="molecule type" value="Genomic_DNA"/>
</dbReference>
<gene>
    <name evidence="1" type="ORF">C4N19_01100</name>
</gene>
<dbReference type="Proteomes" id="UP000240258">
    <property type="component" value="Chromosome"/>
</dbReference>
<evidence type="ECO:0000313" key="1">
    <source>
        <dbReference type="EMBL" id="AVQ17800.1"/>
    </source>
</evidence>
<name>A0ABM6TUQ7_FUSMR</name>
<organism evidence="1 2">
    <name type="scientific">Fusobacterium mortiferum ATCC 9817</name>
    <dbReference type="NCBI Taxonomy" id="469616"/>
    <lineage>
        <taxon>Bacteria</taxon>
        <taxon>Fusobacteriati</taxon>
        <taxon>Fusobacteriota</taxon>
        <taxon>Fusobacteriia</taxon>
        <taxon>Fusobacteriales</taxon>
        <taxon>Fusobacteriaceae</taxon>
        <taxon>Fusobacterium</taxon>
    </lineage>
</organism>
<dbReference type="GeneID" id="62762092"/>
<evidence type="ECO:0000313" key="2">
    <source>
        <dbReference type="Proteomes" id="UP000240258"/>
    </source>
</evidence>
<accession>A0ABM6TUQ7</accession>
<keyword evidence="2" id="KW-1185">Reference proteome</keyword>